<dbReference type="HOGENOM" id="CLU_015237_3_1_5"/>
<dbReference type="PATRIC" id="fig|759362.5.peg.299"/>
<evidence type="ECO:0000256" key="1">
    <source>
        <dbReference type="ARBA" id="ARBA00006446"/>
    </source>
</evidence>
<dbReference type="Proteomes" id="UP000000692">
    <property type="component" value="Chromosome"/>
</dbReference>
<reference evidence="7 8" key="1">
    <citation type="journal article" date="2011" name="J. Bacteriol.">
        <title>Complete genome sequence of the industrial strain Ketogulonicigenium vulgare WSH-001.</title>
        <authorList>
            <person name="Liu L."/>
            <person name="Li Y."/>
            <person name="Zhang J."/>
            <person name="Zhou Z."/>
            <person name="Liu J."/>
            <person name="Li X."/>
            <person name="Zhou J."/>
            <person name="Du G."/>
            <person name="Wang L."/>
            <person name="Chen J."/>
        </authorList>
    </citation>
    <scope>NUCLEOTIDE SEQUENCE [LARGE SCALE GENOMIC DNA]</scope>
    <source>
        <strain evidence="7 8">WSH-001</strain>
    </source>
</reference>
<dbReference type="InterPro" id="IPR046342">
    <property type="entry name" value="CBS_dom_sf"/>
</dbReference>
<name>F9Y9E3_KETVW</name>
<dbReference type="PANTHER" id="PTHR22777:SF27">
    <property type="entry name" value="MAGNESIUM AND COBALT EFFLUX PROTEIN CORC"/>
    <property type="match status" value="1"/>
</dbReference>
<dbReference type="InterPro" id="IPR036318">
    <property type="entry name" value="FAD-bd_PCMH-like_sf"/>
</dbReference>
<feature type="domain" description="CBS" evidence="6">
    <location>
        <begin position="138"/>
        <end position="195"/>
    </location>
</feature>
<feature type="domain" description="CBS" evidence="6">
    <location>
        <begin position="71"/>
        <end position="130"/>
    </location>
</feature>
<feature type="region of interest" description="Disordered" evidence="5">
    <location>
        <begin position="1"/>
        <end position="29"/>
    </location>
</feature>
<dbReference type="GO" id="GO:0005886">
    <property type="term" value="C:plasma membrane"/>
    <property type="evidence" value="ECO:0007669"/>
    <property type="project" value="TreeGrafter"/>
</dbReference>
<dbReference type="EMBL" id="CP002018">
    <property type="protein sequence ID" value="AEM40125.1"/>
    <property type="molecule type" value="Genomic_DNA"/>
</dbReference>
<dbReference type="SMART" id="SM00116">
    <property type="entry name" value="CBS"/>
    <property type="match status" value="2"/>
</dbReference>
<dbReference type="SUPFAM" id="SSF56176">
    <property type="entry name" value="FAD-binding/transporter-associated domain-like"/>
    <property type="match status" value="1"/>
</dbReference>
<dbReference type="Pfam" id="PF03471">
    <property type="entry name" value="CorC_HlyC"/>
    <property type="match status" value="1"/>
</dbReference>
<dbReference type="InterPro" id="IPR005170">
    <property type="entry name" value="Transptr-assoc_dom"/>
</dbReference>
<evidence type="ECO:0000313" key="7">
    <source>
        <dbReference type="EMBL" id="AEM40125.1"/>
    </source>
</evidence>
<dbReference type="InterPro" id="IPR016169">
    <property type="entry name" value="FAD-bd_PCMH_sub2"/>
</dbReference>
<dbReference type="CDD" id="cd04590">
    <property type="entry name" value="CBS_pair_CorC_HlyC_assoc"/>
    <property type="match status" value="1"/>
</dbReference>
<dbReference type="Gene3D" id="3.10.580.10">
    <property type="entry name" value="CBS-domain"/>
    <property type="match status" value="1"/>
</dbReference>
<feature type="compositionally biased region" description="Polar residues" evidence="5">
    <location>
        <begin position="1"/>
        <end position="14"/>
    </location>
</feature>
<dbReference type="Gene3D" id="3.30.465.10">
    <property type="match status" value="1"/>
</dbReference>
<dbReference type="SUPFAM" id="SSF54631">
    <property type="entry name" value="CBS-domain pair"/>
    <property type="match status" value="1"/>
</dbReference>
<dbReference type="InterPro" id="IPR044751">
    <property type="entry name" value="Ion_transp-like_CBS"/>
</dbReference>
<keyword evidence="2" id="KW-0677">Repeat</keyword>
<organism evidence="7 8">
    <name type="scientific">Ketogulonicigenium vulgare (strain WSH-001)</name>
    <dbReference type="NCBI Taxonomy" id="759362"/>
    <lineage>
        <taxon>Bacteria</taxon>
        <taxon>Pseudomonadati</taxon>
        <taxon>Pseudomonadota</taxon>
        <taxon>Alphaproteobacteria</taxon>
        <taxon>Rhodobacterales</taxon>
        <taxon>Roseobacteraceae</taxon>
        <taxon>Ketogulonicigenium</taxon>
    </lineage>
</organism>
<dbReference type="eggNOG" id="COG1253">
    <property type="taxonomic scope" value="Bacteria"/>
</dbReference>
<evidence type="ECO:0000259" key="6">
    <source>
        <dbReference type="PROSITE" id="PS51371"/>
    </source>
</evidence>
<evidence type="ECO:0000256" key="4">
    <source>
        <dbReference type="PROSITE-ProRule" id="PRU00703"/>
    </source>
</evidence>
<comment type="similarity">
    <text evidence="1">Belongs to the UPF0053 family. Hemolysin C subfamily.</text>
</comment>
<proteinExistence type="inferred from homology"/>
<evidence type="ECO:0000256" key="5">
    <source>
        <dbReference type="SAM" id="MobiDB-lite"/>
    </source>
</evidence>
<sequence length="294" mass="31689">MSDASNQPPSTQNGLHEEQGEAASNEGQSRGGFLSRIFDALNPQDSVKTAEAIGPVLGIGNLRRLEVEDVATPKAEIVALPVDSSFDFLVETFRETGMSRIPVYEGTLDTPLGMVNLKDLALKFGFGADVTGFDLRGILRPVLYVPPSMPLGALLAKMQAERIHMALVIDEYGGTDGLLTIEDLIETVVGEIEDEHDIEELDDLTQESPLVWEADATVSLQNFAAQSGFDLTADDGIDEEEVETLGGLAFMLSGDVPETGEIIAHPAGASFEVLDADNRRIKRLRINLPEAVPE</sequence>
<dbReference type="OrthoDB" id="9797674at2"/>
<evidence type="ECO:0000256" key="2">
    <source>
        <dbReference type="ARBA" id="ARBA00022737"/>
    </source>
</evidence>
<dbReference type="PROSITE" id="PS51371">
    <property type="entry name" value="CBS"/>
    <property type="match status" value="2"/>
</dbReference>
<dbReference type="RefSeq" id="WP_014537500.1">
    <property type="nucleotide sequence ID" value="NC_017384.1"/>
</dbReference>
<gene>
    <name evidence="7" type="ordered locus">KVU_0286</name>
</gene>
<dbReference type="FunFam" id="3.10.580.10:FF:000002">
    <property type="entry name" value="Magnesium/cobalt efflux protein CorC"/>
    <property type="match status" value="1"/>
</dbReference>
<dbReference type="AlphaFoldDB" id="F9Y9E3"/>
<dbReference type="InterPro" id="IPR000644">
    <property type="entry name" value="CBS_dom"/>
</dbReference>
<accession>F9Y9E3</accession>
<dbReference type="Pfam" id="PF00571">
    <property type="entry name" value="CBS"/>
    <property type="match status" value="2"/>
</dbReference>
<protein>
    <submittedName>
        <fullName evidence="7">Hemolysin-like protein protein, putative</fullName>
    </submittedName>
</protein>
<dbReference type="PANTHER" id="PTHR22777">
    <property type="entry name" value="HEMOLYSIN-RELATED"/>
    <property type="match status" value="1"/>
</dbReference>
<dbReference type="SMART" id="SM01091">
    <property type="entry name" value="CorC_HlyC"/>
    <property type="match status" value="1"/>
</dbReference>
<keyword evidence="3 4" id="KW-0129">CBS domain</keyword>
<evidence type="ECO:0000256" key="3">
    <source>
        <dbReference type="ARBA" id="ARBA00023122"/>
    </source>
</evidence>
<dbReference type="GO" id="GO:0050660">
    <property type="term" value="F:flavin adenine dinucleotide binding"/>
    <property type="evidence" value="ECO:0007669"/>
    <property type="project" value="InterPro"/>
</dbReference>
<evidence type="ECO:0000313" key="8">
    <source>
        <dbReference type="Proteomes" id="UP000000692"/>
    </source>
</evidence>
<dbReference type="KEGG" id="kvl:KVU_0286"/>
<keyword evidence="8" id="KW-1185">Reference proteome</keyword>